<dbReference type="Proteomes" id="UP000299102">
    <property type="component" value="Unassembled WGS sequence"/>
</dbReference>
<keyword evidence="3" id="KW-1185">Reference proteome</keyword>
<name>A0A4C1XDV5_EUMVA</name>
<feature type="region of interest" description="Disordered" evidence="1">
    <location>
        <begin position="42"/>
        <end position="62"/>
    </location>
</feature>
<proteinExistence type="predicted"/>
<evidence type="ECO:0000313" key="2">
    <source>
        <dbReference type="EMBL" id="GBP60604.1"/>
    </source>
</evidence>
<evidence type="ECO:0000256" key="1">
    <source>
        <dbReference type="SAM" id="MobiDB-lite"/>
    </source>
</evidence>
<reference evidence="2 3" key="1">
    <citation type="journal article" date="2019" name="Commun. Biol.">
        <title>The bagworm genome reveals a unique fibroin gene that provides high tensile strength.</title>
        <authorList>
            <person name="Kono N."/>
            <person name="Nakamura H."/>
            <person name="Ohtoshi R."/>
            <person name="Tomita M."/>
            <person name="Numata K."/>
            <person name="Arakawa K."/>
        </authorList>
    </citation>
    <scope>NUCLEOTIDE SEQUENCE [LARGE SCALE GENOMIC DNA]</scope>
</reference>
<comment type="caution">
    <text evidence="2">The sequence shown here is derived from an EMBL/GenBank/DDBJ whole genome shotgun (WGS) entry which is preliminary data.</text>
</comment>
<gene>
    <name evidence="2" type="ORF">EVAR_50968_1</name>
</gene>
<sequence>MNISVLWQARQNGRFRRRCLIEEPEKLIQLIENRAVDEKESIEHLDARTPMKGGDLTPAADPQSQMQFMKRYERSVPTFKGGYRITNAICMQAANFASN</sequence>
<accession>A0A4C1XDV5</accession>
<organism evidence="2 3">
    <name type="scientific">Eumeta variegata</name>
    <name type="common">Bagworm moth</name>
    <name type="synonym">Eumeta japonica</name>
    <dbReference type="NCBI Taxonomy" id="151549"/>
    <lineage>
        <taxon>Eukaryota</taxon>
        <taxon>Metazoa</taxon>
        <taxon>Ecdysozoa</taxon>
        <taxon>Arthropoda</taxon>
        <taxon>Hexapoda</taxon>
        <taxon>Insecta</taxon>
        <taxon>Pterygota</taxon>
        <taxon>Neoptera</taxon>
        <taxon>Endopterygota</taxon>
        <taxon>Lepidoptera</taxon>
        <taxon>Glossata</taxon>
        <taxon>Ditrysia</taxon>
        <taxon>Tineoidea</taxon>
        <taxon>Psychidae</taxon>
        <taxon>Oiketicinae</taxon>
        <taxon>Eumeta</taxon>
    </lineage>
</organism>
<dbReference type="EMBL" id="BGZK01000791">
    <property type="protein sequence ID" value="GBP60604.1"/>
    <property type="molecule type" value="Genomic_DNA"/>
</dbReference>
<evidence type="ECO:0000313" key="3">
    <source>
        <dbReference type="Proteomes" id="UP000299102"/>
    </source>
</evidence>
<protein>
    <submittedName>
        <fullName evidence="2">Uncharacterized protein</fullName>
    </submittedName>
</protein>
<dbReference type="AlphaFoldDB" id="A0A4C1XDV5"/>